<evidence type="ECO:0000313" key="2">
    <source>
        <dbReference type="Proteomes" id="UP000586252"/>
    </source>
</evidence>
<proteinExistence type="predicted"/>
<dbReference type="Pfam" id="PF13876">
    <property type="entry name" value="Phage_gp49_66"/>
    <property type="match status" value="1"/>
</dbReference>
<evidence type="ECO:0008006" key="3">
    <source>
        <dbReference type="Google" id="ProtNLM"/>
    </source>
</evidence>
<evidence type="ECO:0000313" key="1">
    <source>
        <dbReference type="EMBL" id="NNA81039.1"/>
    </source>
</evidence>
<dbReference type="AlphaFoldDB" id="A0A7Y1MG42"/>
<name>A0A7Y1MG42_9PSED</name>
<sequence length="131" mass="13960">MNPPTPEAITVNDQAIEQEIQAKGLTAPRVTPADLQANIAHEHYFTAADGVQAAGAVHLPAGEGWTLGSLQLLTICVLVLRNGFTVTGESACASPENFDAEMGRKIARDNAVAKVWPLMGYALKQQLHEAK</sequence>
<accession>A0A7Y1MG42</accession>
<protein>
    <recommendedName>
        <fullName evidence="3">Phage family protein</fullName>
    </recommendedName>
</protein>
<dbReference type="EMBL" id="JAAQYI010000011">
    <property type="protein sequence ID" value="NNA81039.1"/>
    <property type="molecule type" value="Genomic_DNA"/>
</dbReference>
<comment type="caution">
    <text evidence="1">The sequence shown here is derived from an EMBL/GenBank/DDBJ whole genome shotgun (WGS) entry which is preliminary data.</text>
</comment>
<dbReference type="InterPro" id="IPR025915">
    <property type="entry name" value="Phage_gp49_66"/>
</dbReference>
<organism evidence="1 2">
    <name type="scientific">Pseudomonas lactis</name>
    <dbReference type="NCBI Taxonomy" id="1615674"/>
    <lineage>
        <taxon>Bacteria</taxon>
        <taxon>Pseudomonadati</taxon>
        <taxon>Pseudomonadota</taxon>
        <taxon>Gammaproteobacteria</taxon>
        <taxon>Pseudomonadales</taxon>
        <taxon>Pseudomonadaceae</taxon>
        <taxon>Pseudomonas</taxon>
    </lineage>
</organism>
<reference evidence="1 2" key="1">
    <citation type="journal article" date="2020" name="Front. Microbiol.">
        <title>Genetic Organization of the aprX-lipA2 Operon Affects the Proteolytic Potential of Pseudomonas Species in Milk.</title>
        <authorList>
            <person name="Maier C."/>
            <person name="Huptas C."/>
            <person name="von Neubeck M."/>
            <person name="Scherer S."/>
            <person name="Wenning M."/>
            <person name="Lucking G."/>
        </authorList>
    </citation>
    <scope>NUCLEOTIDE SEQUENCE [LARGE SCALE GENOMIC DNA]</scope>
    <source>
        <strain evidence="1 2">WS 5404</strain>
    </source>
</reference>
<dbReference type="Proteomes" id="UP000586252">
    <property type="component" value="Unassembled WGS sequence"/>
</dbReference>
<gene>
    <name evidence="1" type="ORF">HBO30_20185</name>
</gene>